<accession>A0AAN7GCN3</accession>
<feature type="compositionally biased region" description="Basic and acidic residues" evidence="2">
    <location>
        <begin position="32"/>
        <end position="51"/>
    </location>
</feature>
<comment type="subcellular location">
    <subcellularLocation>
        <location evidence="1">Membrane</location>
        <topology evidence="1">Multi-pass membrane protein</topology>
    </subcellularLocation>
</comment>
<evidence type="ECO:0000256" key="2">
    <source>
        <dbReference type="SAM" id="MobiDB-lite"/>
    </source>
</evidence>
<keyword evidence="4" id="KW-1185">Reference proteome</keyword>
<evidence type="ECO:0008006" key="5">
    <source>
        <dbReference type="Google" id="ProtNLM"/>
    </source>
</evidence>
<name>A0AAN7GCN3_9MYRT</name>
<reference evidence="3 4" key="1">
    <citation type="journal article" date="2023" name="Hortic Res">
        <title>Pangenome of water caltrop reveals structural variations and asymmetric subgenome divergence after allopolyploidization.</title>
        <authorList>
            <person name="Zhang X."/>
            <person name="Chen Y."/>
            <person name="Wang L."/>
            <person name="Yuan Y."/>
            <person name="Fang M."/>
            <person name="Shi L."/>
            <person name="Lu R."/>
            <person name="Comes H.P."/>
            <person name="Ma Y."/>
            <person name="Chen Y."/>
            <person name="Huang G."/>
            <person name="Zhou Y."/>
            <person name="Zheng Z."/>
            <person name="Qiu Y."/>
        </authorList>
    </citation>
    <scope>NUCLEOTIDE SEQUENCE [LARGE SCALE GENOMIC DNA]</scope>
    <source>
        <tissue evidence="3">Roots</tissue>
    </source>
</reference>
<dbReference type="Pfam" id="PF05758">
    <property type="entry name" value="Ycf1"/>
    <property type="match status" value="1"/>
</dbReference>
<dbReference type="GO" id="GO:0016020">
    <property type="term" value="C:membrane"/>
    <property type="evidence" value="ECO:0007669"/>
    <property type="project" value="UniProtKB-SubCell"/>
</dbReference>
<gene>
    <name evidence="3" type="ORF">SAY87_000842</name>
</gene>
<dbReference type="InterPro" id="IPR008896">
    <property type="entry name" value="TIC214"/>
</dbReference>
<comment type="caution">
    <text evidence="3">The sequence shown here is derived from an EMBL/GenBank/DDBJ whole genome shotgun (WGS) entry which is preliminary data.</text>
</comment>
<dbReference type="Proteomes" id="UP001345219">
    <property type="component" value="Chromosome 1"/>
</dbReference>
<proteinExistence type="predicted"/>
<evidence type="ECO:0000313" key="3">
    <source>
        <dbReference type="EMBL" id="KAK4742841.1"/>
    </source>
</evidence>
<dbReference type="EMBL" id="JAXIOK010000023">
    <property type="protein sequence ID" value="KAK4742841.1"/>
    <property type="molecule type" value="Genomic_DNA"/>
</dbReference>
<evidence type="ECO:0000313" key="4">
    <source>
        <dbReference type="Proteomes" id="UP001345219"/>
    </source>
</evidence>
<protein>
    <recommendedName>
        <fullName evidence="5">Translocon at the inner envelope membrane of chloroplasts 214</fullName>
    </recommendedName>
</protein>
<feature type="compositionally biased region" description="Basic and acidic residues" evidence="2">
    <location>
        <begin position="12"/>
        <end position="23"/>
    </location>
</feature>
<dbReference type="AlphaFoldDB" id="A0AAN7GCN3"/>
<feature type="region of interest" description="Disordered" evidence="2">
    <location>
        <begin position="12"/>
        <end position="72"/>
    </location>
</feature>
<organism evidence="3 4">
    <name type="scientific">Trapa incisa</name>
    <dbReference type="NCBI Taxonomy" id="236973"/>
    <lineage>
        <taxon>Eukaryota</taxon>
        <taxon>Viridiplantae</taxon>
        <taxon>Streptophyta</taxon>
        <taxon>Embryophyta</taxon>
        <taxon>Tracheophyta</taxon>
        <taxon>Spermatophyta</taxon>
        <taxon>Magnoliopsida</taxon>
        <taxon>eudicotyledons</taxon>
        <taxon>Gunneridae</taxon>
        <taxon>Pentapetalae</taxon>
        <taxon>rosids</taxon>
        <taxon>malvids</taxon>
        <taxon>Myrtales</taxon>
        <taxon>Lythraceae</taxon>
        <taxon>Trapa</taxon>
    </lineage>
</organism>
<evidence type="ECO:0000256" key="1">
    <source>
        <dbReference type="ARBA" id="ARBA00004141"/>
    </source>
</evidence>
<sequence>MRIIPSLIVTKKLKETSETKEGGESEEETDVEIERTFETKGTKQEQERSIEEDPSPSLFSEEREDPDKIDEREEIRVNGKGDEFYLKETFYKDNQLYKTYKTSNLDGKKELEIFKEDTNLLWFEKPIVT</sequence>